<organism evidence="6 7">
    <name type="scientific">Aquella oligotrophica</name>
    <dbReference type="NCBI Taxonomy" id="2067065"/>
    <lineage>
        <taxon>Bacteria</taxon>
        <taxon>Pseudomonadati</taxon>
        <taxon>Pseudomonadota</taxon>
        <taxon>Betaproteobacteria</taxon>
        <taxon>Neisseriales</taxon>
        <taxon>Neisseriaceae</taxon>
        <taxon>Aquella</taxon>
    </lineage>
</organism>
<dbReference type="Pfam" id="PF01812">
    <property type="entry name" value="5-FTHF_cyc-lig"/>
    <property type="match status" value="1"/>
</dbReference>
<dbReference type="GO" id="GO:0030272">
    <property type="term" value="F:5-formyltetrahydrofolate cyclo-ligase activity"/>
    <property type="evidence" value="ECO:0007669"/>
    <property type="project" value="UniProtKB-EC"/>
</dbReference>
<evidence type="ECO:0000256" key="5">
    <source>
        <dbReference type="RuleBase" id="RU361279"/>
    </source>
</evidence>
<keyword evidence="3 4" id="KW-0067">ATP-binding</keyword>
<dbReference type="PANTHER" id="PTHR23407">
    <property type="entry name" value="ATPASE INHIBITOR/5-FORMYLTETRAHYDROFOLATE CYCLO-LIGASE"/>
    <property type="match status" value="1"/>
</dbReference>
<comment type="similarity">
    <text evidence="1 5">Belongs to the 5-formyltetrahydrofolate cyclo-ligase family.</text>
</comment>
<keyword evidence="2 4" id="KW-0547">Nucleotide-binding</keyword>
<evidence type="ECO:0000256" key="4">
    <source>
        <dbReference type="PIRSR" id="PIRSR006806-1"/>
    </source>
</evidence>
<feature type="binding site" evidence="4">
    <location>
        <begin position="9"/>
        <end position="13"/>
    </location>
    <ligand>
        <name>ATP</name>
        <dbReference type="ChEBI" id="CHEBI:30616"/>
    </ligand>
</feature>
<dbReference type="PIRSF" id="PIRSF006806">
    <property type="entry name" value="FTHF_cligase"/>
    <property type="match status" value="1"/>
</dbReference>
<dbReference type="SUPFAM" id="SSF100950">
    <property type="entry name" value="NagB/RpiA/CoA transferase-like"/>
    <property type="match status" value="1"/>
</dbReference>
<feature type="binding site" evidence="4">
    <location>
        <begin position="134"/>
        <end position="142"/>
    </location>
    <ligand>
        <name>ATP</name>
        <dbReference type="ChEBI" id="CHEBI:30616"/>
    </ligand>
</feature>
<dbReference type="GO" id="GO:0046872">
    <property type="term" value="F:metal ion binding"/>
    <property type="evidence" value="ECO:0007669"/>
    <property type="project" value="UniProtKB-KW"/>
</dbReference>
<dbReference type="KEGG" id="nba:CUN60_01900"/>
<evidence type="ECO:0000256" key="1">
    <source>
        <dbReference type="ARBA" id="ARBA00010638"/>
    </source>
</evidence>
<evidence type="ECO:0000256" key="3">
    <source>
        <dbReference type="ARBA" id="ARBA00022840"/>
    </source>
</evidence>
<feature type="binding site" evidence="4">
    <location>
        <position position="58"/>
    </location>
    <ligand>
        <name>substrate</name>
    </ligand>
</feature>
<dbReference type="InterPro" id="IPR002698">
    <property type="entry name" value="FTHF_cligase"/>
</dbReference>
<accession>A0A2I7N3R8</accession>
<dbReference type="PANTHER" id="PTHR23407:SF1">
    <property type="entry name" value="5-FORMYLTETRAHYDROFOLATE CYCLO-LIGASE"/>
    <property type="match status" value="1"/>
</dbReference>
<dbReference type="InterPro" id="IPR024185">
    <property type="entry name" value="FTHF_cligase-like_sf"/>
</dbReference>
<keyword evidence="6" id="KW-0436">Ligase</keyword>
<dbReference type="OrthoDB" id="9801938at2"/>
<dbReference type="GO" id="GO:0005524">
    <property type="term" value="F:ATP binding"/>
    <property type="evidence" value="ECO:0007669"/>
    <property type="project" value="UniProtKB-KW"/>
</dbReference>
<dbReference type="Gene3D" id="3.40.50.10420">
    <property type="entry name" value="NagB/RpiA/CoA transferase-like"/>
    <property type="match status" value="1"/>
</dbReference>
<dbReference type="InterPro" id="IPR037171">
    <property type="entry name" value="NagB/RpiA_transferase-like"/>
</dbReference>
<dbReference type="GO" id="GO:0035999">
    <property type="term" value="P:tetrahydrofolate interconversion"/>
    <property type="evidence" value="ECO:0007669"/>
    <property type="project" value="TreeGrafter"/>
</dbReference>
<sequence>MDNIIPFSKESLRREMRQLRKLLHASISISASQNVLKNLLPLLTNVKKIGVYHAVGSELNLSPVIEYALKSEIEVFLPVAYKENRLMRFEKIIQQTESCPVFYPEDYQLASETKCYNLDLVLLPLVAVDVKGYRLGQGGGYYDTTFTSLAERPLLCGVGYADQLIDLVPHDDWDLQLDYFLSEQRLIKF</sequence>
<dbReference type="Proteomes" id="UP000236655">
    <property type="component" value="Chromosome"/>
</dbReference>
<dbReference type="AlphaFoldDB" id="A0A2I7N3R8"/>
<keyword evidence="5" id="KW-0479">Metal-binding</keyword>
<evidence type="ECO:0000313" key="6">
    <source>
        <dbReference type="EMBL" id="AUR51110.1"/>
    </source>
</evidence>
<gene>
    <name evidence="6" type="ORF">CUN60_01900</name>
</gene>
<protein>
    <recommendedName>
        <fullName evidence="5">5-formyltetrahydrofolate cyclo-ligase</fullName>
        <ecNumber evidence="5">6.3.3.2</ecNumber>
    </recommendedName>
</protein>
<keyword evidence="5" id="KW-0460">Magnesium</keyword>
<comment type="catalytic activity">
    <reaction evidence="5">
        <text>(6S)-5-formyl-5,6,7,8-tetrahydrofolate + ATP = (6R)-5,10-methenyltetrahydrofolate + ADP + phosphate</text>
        <dbReference type="Rhea" id="RHEA:10488"/>
        <dbReference type="ChEBI" id="CHEBI:30616"/>
        <dbReference type="ChEBI" id="CHEBI:43474"/>
        <dbReference type="ChEBI" id="CHEBI:57455"/>
        <dbReference type="ChEBI" id="CHEBI:57457"/>
        <dbReference type="ChEBI" id="CHEBI:456216"/>
        <dbReference type="EC" id="6.3.3.2"/>
    </reaction>
</comment>
<dbReference type="GO" id="GO:0009396">
    <property type="term" value="P:folic acid-containing compound biosynthetic process"/>
    <property type="evidence" value="ECO:0007669"/>
    <property type="project" value="TreeGrafter"/>
</dbReference>
<dbReference type="EMBL" id="CP024847">
    <property type="protein sequence ID" value="AUR51110.1"/>
    <property type="molecule type" value="Genomic_DNA"/>
</dbReference>
<dbReference type="NCBIfam" id="TIGR02727">
    <property type="entry name" value="MTHFS_bact"/>
    <property type="match status" value="1"/>
</dbReference>
<evidence type="ECO:0000256" key="2">
    <source>
        <dbReference type="ARBA" id="ARBA00022741"/>
    </source>
</evidence>
<proteinExistence type="inferred from homology"/>
<evidence type="ECO:0000313" key="7">
    <source>
        <dbReference type="Proteomes" id="UP000236655"/>
    </source>
</evidence>
<dbReference type="RefSeq" id="WP_102950410.1">
    <property type="nucleotide sequence ID" value="NZ_CP024847.1"/>
</dbReference>
<name>A0A2I7N3R8_9NEIS</name>
<keyword evidence="7" id="KW-1185">Reference proteome</keyword>
<comment type="cofactor">
    <cofactor evidence="5">
        <name>Mg(2+)</name>
        <dbReference type="ChEBI" id="CHEBI:18420"/>
    </cofactor>
</comment>
<reference evidence="7" key="1">
    <citation type="submission" date="2017-11" db="EMBL/GenBank/DDBJ databases">
        <authorList>
            <person name="Chan K.G."/>
            <person name="Lee L.S."/>
        </authorList>
    </citation>
    <scope>NUCLEOTIDE SEQUENCE [LARGE SCALE GENOMIC DNA]</scope>
    <source>
        <strain evidence="7">DSM 100970</strain>
    </source>
</reference>
<dbReference type="EC" id="6.3.3.2" evidence="5"/>